<feature type="active site" description="Charge relay system" evidence="5 6">
    <location>
        <position position="241"/>
    </location>
</feature>
<keyword evidence="12" id="KW-1185">Reference proteome</keyword>
<evidence type="ECO:0000256" key="3">
    <source>
        <dbReference type="ARBA" id="ARBA00022801"/>
    </source>
</evidence>
<evidence type="ECO:0000256" key="4">
    <source>
        <dbReference type="ARBA" id="ARBA00022825"/>
    </source>
</evidence>
<dbReference type="PROSITE" id="PS00138">
    <property type="entry name" value="SUBTILASE_SER"/>
    <property type="match status" value="1"/>
</dbReference>
<evidence type="ECO:0000256" key="9">
    <source>
        <dbReference type="SAM" id="SignalP"/>
    </source>
</evidence>
<accession>I0V0P5</accession>
<evidence type="ECO:0000256" key="6">
    <source>
        <dbReference type="PROSITE-ProRule" id="PRU01240"/>
    </source>
</evidence>
<evidence type="ECO:0000256" key="2">
    <source>
        <dbReference type="ARBA" id="ARBA00022670"/>
    </source>
</evidence>
<dbReference type="Gene3D" id="2.60.40.10">
    <property type="entry name" value="Immunoglobulins"/>
    <property type="match status" value="1"/>
</dbReference>
<dbReference type="InterPro" id="IPR013783">
    <property type="entry name" value="Ig-like_fold"/>
</dbReference>
<organism evidence="11 12">
    <name type="scientific">Saccharomonospora xinjiangensis XJ-54</name>
    <dbReference type="NCBI Taxonomy" id="882086"/>
    <lineage>
        <taxon>Bacteria</taxon>
        <taxon>Bacillati</taxon>
        <taxon>Actinomycetota</taxon>
        <taxon>Actinomycetes</taxon>
        <taxon>Pseudonocardiales</taxon>
        <taxon>Pseudonocardiaceae</taxon>
        <taxon>Saccharomonospora</taxon>
    </lineage>
</organism>
<keyword evidence="3 6" id="KW-0378">Hydrolase</keyword>
<dbReference type="OrthoDB" id="9795680at2"/>
<dbReference type="GO" id="GO:0006508">
    <property type="term" value="P:proteolysis"/>
    <property type="evidence" value="ECO:0007669"/>
    <property type="project" value="UniProtKB-KW"/>
</dbReference>
<dbReference type="InterPro" id="IPR023828">
    <property type="entry name" value="Peptidase_S8_Ser-AS"/>
</dbReference>
<dbReference type="eggNOG" id="COG1404">
    <property type="taxonomic scope" value="Bacteria"/>
</dbReference>
<dbReference type="InterPro" id="IPR015500">
    <property type="entry name" value="Peptidase_S8_subtilisin-rel"/>
</dbReference>
<dbReference type="GO" id="GO:0004252">
    <property type="term" value="F:serine-type endopeptidase activity"/>
    <property type="evidence" value="ECO:0007669"/>
    <property type="project" value="UniProtKB-UniRule"/>
</dbReference>
<evidence type="ECO:0000256" key="7">
    <source>
        <dbReference type="RuleBase" id="RU003355"/>
    </source>
</evidence>
<evidence type="ECO:0000256" key="1">
    <source>
        <dbReference type="ARBA" id="ARBA00011073"/>
    </source>
</evidence>
<feature type="active site" description="Charge relay system" evidence="5 6">
    <location>
        <position position="447"/>
    </location>
</feature>
<gene>
    <name evidence="11" type="ORF">SacxiDRAFT_1450</name>
</gene>
<feature type="chain" id="PRO_5003634654" evidence="9">
    <location>
        <begin position="40"/>
        <end position="1111"/>
    </location>
</feature>
<keyword evidence="4 6" id="KW-0720">Serine protease</keyword>
<dbReference type="PANTHER" id="PTHR43399:SF4">
    <property type="entry name" value="CELL WALL-ASSOCIATED PROTEASE"/>
    <property type="match status" value="1"/>
</dbReference>
<feature type="domain" description="Peptidase S8/S53" evidence="10">
    <location>
        <begin position="232"/>
        <end position="494"/>
    </location>
</feature>
<reference evidence="11 12" key="1">
    <citation type="submission" date="2012-01" db="EMBL/GenBank/DDBJ databases">
        <title>Improved High-Quality Draft sequence of Saccharomonospora xinjiangensis XJ-54.</title>
        <authorList>
            <consortium name="US DOE Joint Genome Institute"/>
            <person name="Lucas S."/>
            <person name="Han J."/>
            <person name="Lapidus A."/>
            <person name="Cheng J.-F."/>
            <person name="Goodwin L."/>
            <person name="Pitluck S."/>
            <person name="Peters L."/>
            <person name="Mikhailova N."/>
            <person name="Teshima H."/>
            <person name="Detter J.C."/>
            <person name="Han C."/>
            <person name="Tapia R."/>
            <person name="Land M."/>
            <person name="Hauser L."/>
            <person name="Kyrpides N."/>
            <person name="Ivanova N."/>
            <person name="Pagani I."/>
            <person name="Brambilla E.-M."/>
            <person name="Klenk H.-P."/>
            <person name="Woyke T."/>
        </authorList>
    </citation>
    <scope>NUCLEOTIDE SEQUENCE [LARGE SCALE GENOMIC DNA]</scope>
    <source>
        <strain evidence="11 12">XJ-54</strain>
    </source>
</reference>
<dbReference type="PANTHER" id="PTHR43399">
    <property type="entry name" value="SUBTILISIN-RELATED"/>
    <property type="match status" value="1"/>
</dbReference>
<dbReference type="EMBL" id="JH636049">
    <property type="protein sequence ID" value="EID53698.1"/>
    <property type="molecule type" value="Genomic_DNA"/>
</dbReference>
<feature type="signal peptide" evidence="9">
    <location>
        <begin position="1"/>
        <end position="39"/>
    </location>
</feature>
<evidence type="ECO:0000313" key="12">
    <source>
        <dbReference type="Proteomes" id="UP000004691"/>
    </source>
</evidence>
<dbReference type="HOGENOM" id="CLU_007528_0_0_11"/>
<protein>
    <submittedName>
        <fullName evidence="11">Subtilisin-like serine protease</fullName>
    </submittedName>
</protein>
<dbReference type="PROSITE" id="PS00137">
    <property type="entry name" value="SUBTILASE_HIS"/>
    <property type="match status" value="1"/>
</dbReference>
<evidence type="ECO:0000259" key="10">
    <source>
        <dbReference type="Pfam" id="PF00082"/>
    </source>
</evidence>
<dbReference type="STRING" id="882086.SacxiDRAFT_1450"/>
<dbReference type="Pfam" id="PF00082">
    <property type="entry name" value="Peptidase_S8"/>
    <property type="match status" value="1"/>
</dbReference>
<dbReference type="PROSITE" id="PS00136">
    <property type="entry name" value="SUBTILASE_ASP"/>
    <property type="match status" value="1"/>
</dbReference>
<dbReference type="InterPro" id="IPR022398">
    <property type="entry name" value="Peptidase_S8_His-AS"/>
</dbReference>
<dbReference type="Proteomes" id="UP000004691">
    <property type="component" value="Unassembled WGS sequence"/>
</dbReference>
<proteinExistence type="inferred from homology"/>
<evidence type="ECO:0000313" key="11">
    <source>
        <dbReference type="EMBL" id="EID53698.1"/>
    </source>
</evidence>
<sequence>MLPAHRKKGATVRSRSPRLGAVVALTTALSLAVAPPAAADPDTTAGAEAPGRVSFFAAEGPVVTLITGDRVRVTGQYATVLPGPGRADMGFRQFRMDGDLYVIPHDASPLIAAGTLDQRLFNVSGLLEAGYHDEGRDDVPVLVSYVEGQERARTRALADGAATSVRPLAAVNGEALSTAKERTTQFWDSVRPMLEPGQSVERLWLDAPVKATLDGTVAQIGAPEVWEGGYTGEGVRVAVLDSGIDAGHPDLDDAVVEAEDFTGEGTTDDLNGHGTHVAGTIAGDGTASEGRYKGVAPDADLVIGRVLDGGGSGQESWILAGMEWAASRADVVNMSLGADLPDNGTAPLSQAVNRLSEDTGTLFVVAAGNSGPDHGTIGTPAAADAALTVGAVDDNDDLAGFSSRGPRLGDAAIKPEITAPGVDVTAARASGVFPPSEEHYMAMSGTSMAAPHVAGAAALVAQARPGLQGKDLKSALTGSAAAHPELTADEQGAGRVDVVRAVEQSVVSKPAVLNFGVQQWPHDDGETPGSRTLTYSNSGAEPVTLTLDTTLRGPDDDDAGGSVTVSPAEITVPANGEAEVTVTVETGTAFGRYSGVVVADGDDGSSVRTPFGVTKESESYDVDVTVLGADGEPVKNAEIELVSRSEDRTYRPIPGDGGYHVRAAKDTYHLQIFYSFQEADGQWRLAIFAEPGLLVDGPREVVFDIRDAHHPDVELAARPDAGIGEATLIYRSGAEWGSNWLLYGPDFSGVLVQGSDTEHEQFSLDVETVHARLDGEGTFVGSPYLYQLKHTYSGKVPDKLVRRVADDGLAKVHSTHSEGGAGQWGYREIVASELPFELEEYYTPGVEWWPWLGVGDAPAPDGQANILDSQVDALRTYQPDERVEKRWNTAVHGPAFPYQSHQPGVWASHSKEGMGIQVPLYSDGAGHAGSGMVDYEKSTGTLYRDGKLVEEQPGPQNWFEVPEGPASYRYVLHADRGSLTPQSRVIDAEWIFRGDGVESGEELDVLPLLGVHFDAGFGVADAPKVGEQVRLPLAVQRNGSADAPKLEKLRVEVSFDGGSTWRFVPYWWKHGKRMITVQAPEGAKDVSLRVVAKDVDGNALKQTIIGAYPVR</sequence>
<keyword evidence="9" id="KW-0732">Signal</keyword>
<dbReference type="Gene3D" id="3.40.50.200">
    <property type="entry name" value="Peptidase S8/S53 domain"/>
    <property type="match status" value="1"/>
</dbReference>
<dbReference type="RefSeq" id="WP_006237833.1">
    <property type="nucleotide sequence ID" value="NZ_JH636049.1"/>
</dbReference>
<dbReference type="AlphaFoldDB" id="I0V0P5"/>
<dbReference type="InterPro" id="IPR051048">
    <property type="entry name" value="Peptidase_S8/S53_subtilisin"/>
</dbReference>
<keyword evidence="2 6" id="KW-0645">Protease</keyword>
<evidence type="ECO:0000256" key="5">
    <source>
        <dbReference type="PIRSR" id="PIRSR615500-1"/>
    </source>
</evidence>
<feature type="compositionally biased region" description="Polar residues" evidence="8">
    <location>
        <begin position="529"/>
        <end position="538"/>
    </location>
</feature>
<dbReference type="PRINTS" id="PR00723">
    <property type="entry name" value="SUBTILISIN"/>
</dbReference>
<dbReference type="InterPro" id="IPR000209">
    <property type="entry name" value="Peptidase_S8/S53_dom"/>
</dbReference>
<dbReference type="SUPFAM" id="SSF52743">
    <property type="entry name" value="Subtilisin-like"/>
    <property type="match status" value="1"/>
</dbReference>
<dbReference type="PROSITE" id="PS51892">
    <property type="entry name" value="SUBTILASE"/>
    <property type="match status" value="1"/>
</dbReference>
<evidence type="ECO:0000256" key="8">
    <source>
        <dbReference type="SAM" id="MobiDB-lite"/>
    </source>
</evidence>
<dbReference type="GO" id="GO:0005975">
    <property type="term" value="P:carbohydrate metabolic process"/>
    <property type="evidence" value="ECO:0007669"/>
    <property type="project" value="UniProtKB-ARBA"/>
</dbReference>
<feature type="region of interest" description="Disordered" evidence="8">
    <location>
        <begin position="518"/>
        <end position="538"/>
    </location>
</feature>
<feature type="active site" description="Charge relay system" evidence="5 6">
    <location>
        <position position="273"/>
    </location>
</feature>
<name>I0V0P5_9PSEU</name>
<dbReference type="InterPro" id="IPR023827">
    <property type="entry name" value="Peptidase_S8_Asp-AS"/>
</dbReference>
<dbReference type="InterPro" id="IPR036852">
    <property type="entry name" value="Peptidase_S8/S53_dom_sf"/>
</dbReference>
<comment type="similarity">
    <text evidence="1 6 7">Belongs to the peptidase S8 family.</text>
</comment>